<keyword evidence="7" id="KW-0067">ATP-binding</keyword>
<comment type="caution">
    <text evidence="13">The sequence shown here is derived from an EMBL/GenBank/DDBJ whole genome shotgun (WGS) entry which is preliminary data.</text>
</comment>
<evidence type="ECO:0000256" key="3">
    <source>
        <dbReference type="ARBA" id="ARBA00022553"/>
    </source>
</evidence>
<dbReference type="InterPro" id="IPR005467">
    <property type="entry name" value="His_kinase_dom"/>
</dbReference>
<reference evidence="12 15" key="3">
    <citation type="submission" date="2024-01" db="EMBL/GenBank/DDBJ databases">
        <title>The diversity of rhizobia nodulating Mimosa spp. in eleven states of Brazil covering several biomes is determined by host plant, location, and edaphic factors.</title>
        <authorList>
            <person name="Rouws L."/>
            <person name="Barauna A."/>
            <person name="Beukes C."/>
            <person name="De Faria S.M."/>
            <person name="Gross E."/>
            <person name="Dos Reis Junior F.B."/>
            <person name="Simon M."/>
            <person name="Maluk M."/>
            <person name="Odee D.W."/>
            <person name="Kenicer G."/>
            <person name="Young J.P.W."/>
            <person name="Reis V.M."/>
            <person name="Zilli J."/>
            <person name="James E.K."/>
        </authorList>
    </citation>
    <scope>NUCLEOTIDE SEQUENCE [LARGE SCALE GENOMIC DNA]</scope>
    <source>
        <strain evidence="12 15">JPY530</strain>
    </source>
</reference>
<feature type="domain" description="Histidine kinase" evidence="11">
    <location>
        <begin position="276"/>
        <end position="472"/>
    </location>
</feature>
<keyword evidence="6 13" id="KW-0418">Kinase</keyword>
<dbReference type="EMBL" id="JAZHGA010000023">
    <property type="protein sequence ID" value="MEM5343369.1"/>
    <property type="molecule type" value="Genomic_DNA"/>
</dbReference>
<dbReference type="Pfam" id="PF07730">
    <property type="entry name" value="HisKA_3"/>
    <property type="match status" value="1"/>
</dbReference>
<dbReference type="CDD" id="cd16917">
    <property type="entry name" value="HATPase_UhpB-NarQ-NarX-like"/>
    <property type="match status" value="1"/>
</dbReference>
<evidence type="ECO:0000256" key="5">
    <source>
        <dbReference type="ARBA" id="ARBA00022741"/>
    </source>
</evidence>
<dbReference type="Proteomes" id="UP001481677">
    <property type="component" value="Unassembled WGS sequence"/>
</dbReference>
<comment type="catalytic activity">
    <reaction evidence="1">
        <text>ATP + protein L-histidine = ADP + protein N-phospho-L-histidine.</text>
        <dbReference type="EC" id="2.7.13.3"/>
    </reaction>
</comment>
<dbReference type="Gene3D" id="3.30.565.10">
    <property type="entry name" value="Histidine kinase-like ATPase, C-terminal domain"/>
    <property type="match status" value="1"/>
</dbReference>
<evidence type="ECO:0000313" key="12">
    <source>
        <dbReference type="EMBL" id="MEM5343369.1"/>
    </source>
</evidence>
<evidence type="ECO:0000259" key="11">
    <source>
        <dbReference type="PROSITE" id="PS50109"/>
    </source>
</evidence>
<feature type="region of interest" description="Disordered" evidence="9">
    <location>
        <begin position="475"/>
        <end position="503"/>
    </location>
</feature>
<dbReference type="EC" id="2.7.13.3" evidence="2"/>
<dbReference type="GO" id="GO:0005524">
    <property type="term" value="F:ATP binding"/>
    <property type="evidence" value="ECO:0007669"/>
    <property type="project" value="UniProtKB-KW"/>
</dbReference>
<evidence type="ECO:0000256" key="8">
    <source>
        <dbReference type="ARBA" id="ARBA00023012"/>
    </source>
</evidence>
<organism evidence="13 14">
    <name type="scientific">Paraburkholderia azotifigens</name>
    <dbReference type="NCBI Taxonomy" id="2057004"/>
    <lineage>
        <taxon>Bacteria</taxon>
        <taxon>Pseudomonadati</taxon>
        <taxon>Pseudomonadota</taxon>
        <taxon>Betaproteobacteria</taxon>
        <taxon>Burkholderiales</taxon>
        <taxon>Burkholderiaceae</taxon>
        <taxon>Paraburkholderia</taxon>
    </lineage>
</organism>
<proteinExistence type="predicted"/>
<dbReference type="Proteomes" id="UP000321776">
    <property type="component" value="Unassembled WGS sequence"/>
</dbReference>
<dbReference type="Gene3D" id="1.20.5.1930">
    <property type="match status" value="1"/>
</dbReference>
<feature type="transmembrane region" description="Helical" evidence="10">
    <location>
        <begin position="30"/>
        <end position="48"/>
    </location>
</feature>
<dbReference type="AlphaFoldDB" id="A0A5C6VNP9"/>
<evidence type="ECO:0000313" key="15">
    <source>
        <dbReference type="Proteomes" id="UP001481677"/>
    </source>
</evidence>
<evidence type="ECO:0000256" key="7">
    <source>
        <dbReference type="ARBA" id="ARBA00022840"/>
    </source>
</evidence>
<dbReference type="GO" id="GO:0000155">
    <property type="term" value="F:phosphorelay sensor kinase activity"/>
    <property type="evidence" value="ECO:0007669"/>
    <property type="project" value="InterPro"/>
</dbReference>
<evidence type="ECO:0000256" key="2">
    <source>
        <dbReference type="ARBA" id="ARBA00012438"/>
    </source>
</evidence>
<reference evidence="13 14" key="1">
    <citation type="journal article" date="2018" name="Int. J. Syst. Evol. Microbiol.">
        <title>Paraburkholderia azotifigens sp. nov., a nitrogen-fixing bacterium isolated from paddy soil.</title>
        <authorList>
            <person name="Choi G.M."/>
            <person name="Im W.T."/>
        </authorList>
    </citation>
    <scope>NUCLEOTIDE SEQUENCE [LARGE SCALE GENOMIC DNA]</scope>
    <source>
        <strain evidence="13 14">NF 2-5-3</strain>
    </source>
</reference>
<dbReference type="InterPro" id="IPR003594">
    <property type="entry name" value="HATPase_dom"/>
</dbReference>
<dbReference type="InterPro" id="IPR036890">
    <property type="entry name" value="HATPase_C_sf"/>
</dbReference>
<dbReference type="SUPFAM" id="SSF55874">
    <property type="entry name" value="ATPase domain of HSP90 chaperone/DNA topoisomerase II/histidine kinase"/>
    <property type="match status" value="1"/>
</dbReference>
<keyword evidence="10" id="KW-0472">Membrane</keyword>
<gene>
    <name evidence="13" type="ORF">FRZ40_05625</name>
    <name evidence="12" type="ORF">V4C56_27570</name>
</gene>
<evidence type="ECO:0000313" key="14">
    <source>
        <dbReference type="Proteomes" id="UP000321776"/>
    </source>
</evidence>
<dbReference type="InterPro" id="IPR011712">
    <property type="entry name" value="Sig_transdc_His_kin_sub3_dim/P"/>
</dbReference>
<evidence type="ECO:0000256" key="6">
    <source>
        <dbReference type="ARBA" id="ARBA00022777"/>
    </source>
</evidence>
<keyword evidence="4" id="KW-0808">Transferase</keyword>
<evidence type="ECO:0000256" key="4">
    <source>
        <dbReference type="ARBA" id="ARBA00022679"/>
    </source>
</evidence>
<dbReference type="PANTHER" id="PTHR24421">
    <property type="entry name" value="NITRATE/NITRITE SENSOR PROTEIN NARX-RELATED"/>
    <property type="match status" value="1"/>
</dbReference>
<keyword evidence="5" id="KW-0547">Nucleotide-binding</keyword>
<reference evidence="13" key="2">
    <citation type="submission" date="2019-08" db="EMBL/GenBank/DDBJ databases">
        <authorList>
            <person name="Im W.-T."/>
        </authorList>
    </citation>
    <scope>NUCLEOTIDE SEQUENCE</scope>
    <source>
        <strain evidence="13">NF 2-5-3</strain>
    </source>
</reference>
<dbReference type="InterPro" id="IPR050482">
    <property type="entry name" value="Sensor_HK_TwoCompSys"/>
</dbReference>
<accession>A0A5C6VNP9</accession>
<dbReference type="PROSITE" id="PS50109">
    <property type="entry name" value="HIS_KIN"/>
    <property type="match status" value="1"/>
</dbReference>
<sequence length="503" mass="54839">METAVSGEAQAGAEARLAARLADWMHQRSWAIAMTVAIVITCGGLVILETARQRIASEYEAALEARSVSMQLSELDRRLAQLQTHESRFLLTKNDTDARGYCSRATDLQRNIRSLDTYFRRAADSAELASFTQIAALIDARIGSGAQALQRASSHPLDLAACGGAAQGSSADASLVTSTLALLRDNEERRAQRALDASRADQRVSTLVAAGLSALNIVLFILLFRNLGTQIDSQARAQKQLITQQEELDRLVNERTRQLEALGWHLQAVSENEKTQLARELHDELGAILTASKMDVAWARRKMQDADPVIAEKLARALATLDQGIALKRRIIEDMRPTVLANFGLVTALRTLGDEAAQRNGWALDLQLPDDELQLDEQTEIALFRVAQESLTNAAKYARATQITIALGAGHGEVALHIADNGIGIMPGDLTRTHTHGLMGMRQRVAARGGRFDIRRGELHGTDIRVVLPVPTVGATKEARGEPVDDAQDDSLARNHSTPVERL</sequence>
<keyword evidence="10" id="KW-1133">Transmembrane helix</keyword>
<dbReference type="Pfam" id="PF02518">
    <property type="entry name" value="HATPase_c"/>
    <property type="match status" value="1"/>
</dbReference>
<feature type="transmembrane region" description="Helical" evidence="10">
    <location>
        <begin position="204"/>
        <end position="224"/>
    </location>
</feature>
<dbReference type="SMART" id="SM00387">
    <property type="entry name" value="HATPase_c"/>
    <property type="match status" value="1"/>
</dbReference>
<keyword evidence="15" id="KW-1185">Reference proteome</keyword>
<dbReference type="PANTHER" id="PTHR24421:SF10">
    <property type="entry name" value="NITRATE_NITRITE SENSOR PROTEIN NARQ"/>
    <property type="match status" value="1"/>
</dbReference>
<keyword evidence="3" id="KW-0597">Phosphoprotein</keyword>
<evidence type="ECO:0000256" key="10">
    <source>
        <dbReference type="SAM" id="Phobius"/>
    </source>
</evidence>
<evidence type="ECO:0000313" key="13">
    <source>
        <dbReference type="EMBL" id="TXC87102.1"/>
    </source>
</evidence>
<feature type="compositionally biased region" description="Polar residues" evidence="9">
    <location>
        <begin position="494"/>
        <end position="503"/>
    </location>
</feature>
<protein>
    <recommendedName>
        <fullName evidence="2">histidine kinase</fullName>
        <ecNumber evidence="2">2.7.13.3</ecNumber>
    </recommendedName>
</protein>
<name>A0A5C6VNP9_9BURK</name>
<dbReference type="GO" id="GO:0046983">
    <property type="term" value="F:protein dimerization activity"/>
    <property type="evidence" value="ECO:0007669"/>
    <property type="project" value="InterPro"/>
</dbReference>
<keyword evidence="10" id="KW-0812">Transmembrane</keyword>
<evidence type="ECO:0000256" key="9">
    <source>
        <dbReference type="SAM" id="MobiDB-lite"/>
    </source>
</evidence>
<keyword evidence="8" id="KW-0902">Two-component regulatory system</keyword>
<dbReference type="EMBL" id="VOQS01000001">
    <property type="protein sequence ID" value="TXC87102.1"/>
    <property type="molecule type" value="Genomic_DNA"/>
</dbReference>
<dbReference type="GO" id="GO:0016020">
    <property type="term" value="C:membrane"/>
    <property type="evidence" value="ECO:0007669"/>
    <property type="project" value="InterPro"/>
</dbReference>
<dbReference type="RefSeq" id="WP_147233585.1">
    <property type="nucleotide sequence ID" value="NZ_JAZHFZ010000024.1"/>
</dbReference>
<evidence type="ECO:0000256" key="1">
    <source>
        <dbReference type="ARBA" id="ARBA00000085"/>
    </source>
</evidence>